<keyword evidence="1" id="KW-0472">Membrane</keyword>
<feature type="transmembrane region" description="Helical" evidence="1">
    <location>
        <begin position="128"/>
        <end position="144"/>
    </location>
</feature>
<proteinExistence type="predicted"/>
<sequence length="146" mass="16827">MYSVLFGISIMKSLRPFFKKNVLKSDIDEDDFLFLNTFFISLFVVVYFAYNFTKKKKVDFNKYKNMKPIELGSMIGVSLFTVVSTILVLQMDKGYQTPFINSMLTKGFSTIFVIAIGMIIYKENYNTLQMLGIAFILMGTYLISSK</sequence>
<dbReference type="EMBL" id="MN738855">
    <property type="protein sequence ID" value="QHT28372.1"/>
    <property type="molecule type" value="Genomic_DNA"/>
</dbReference>
<organism evidence="3">
    <name type="scientific">viral metagenome</name>
    <dbReference type="NCBI Taxonomy" id="1070528"/>
    <lineage>
        <taxon>unclassified sequences</taxon>
        <taxon>metagenomes</taxon>
        <taxon>organismal metagenomes</taxon>
    </lineage>
</organism>
<keyword evidence="1" id="KW-0812">Transmembrane</keyword>
<feature type="domain" description="EamA" evidence="2">
    <location>
        <begin position="5"/>
        <end position="144"/>
    </location>
</feature>
<dbReference type="Pfam" id="PF00892">
    <property type="entry name" value="EamA"/>
    <property type="match status" value="1"/>
</dbReference>
<evidence type="ECO:0000313" key="3">
    <source>
        <dbReference type="EMBL" id="QHT28372.1"/>
    </source>
</evidence>
<evidence type="ECO:0000256" key="1">
    <source>
        <dbReference type="SAM" id="Phobius"/>
    </source>
</evidence>
<dbReference type="SUPFAM" id="SSF103481">
    <property type="entry name" value="Multidrug resistance efflux transporter EmrE"/>
    <property type="match status" value="1"/>
</dbReference>
<protein>
    <recommendedName>
        <fullName evidence="2">EamA domain-containing protein</fullName>
    </recommendedName>
</protein>
<dbReference type="AlphaFoldDB" id="A0A6C0EHW1"/>
<name>A0A6C0EHW1_9ZZZZ</name>
<evidence type="ECO:0000259" key="2">
    <source>
        <dbReference type="Pfam" id="PF00892"/>
    </source>
</evidence>
<feature type="transmembrane region" description="Helical" evidence="1">
    <location>
        <begin position="103"/>
        <end position="121"/>
    </location>
</feature>
<dbReference type="InterPro" id="IPR000620">
    <property type="entry name" value="EamA_dom"/>
</dbReference>
<feature type="transmembrane region" description="Helical" evidence="1">
    <location>
        <begin position="71"/>
        <end position="91"/>
    </location>
</feature>
<dbReference type="Gene3D" id="1.10.3730.20">
    <property type="match status" value="1"/>
</dbReference>
<dbReference type="GO" id="GO:0016020">
    <property type="term" value="C:membrane"/>
    <property type="evidence" value="ECO:0007669"/>
    <property type="project" value="InterPro"/>
</dbReference>
<reference evidence="3" key="1">
    <citation type="journal article" date="2020" name="Nature">
        <title>Giant virus diversity and host interactions through global metagenomics.</title>
        <authorList>
            <person name="Schulz F."/>
            <person name="Roux S."/>
            <person name="Paez-Espino D."/>
            <person name="Jungbluth S."/>
            <person name="Walsh D.A."/>
            <person name="Denef V.J."/>
            <person name="McMahon K.D."/>
            <person name="Konstantinidis K.T."/>
            <person name="Eloe-Fadrosh E.A."/>
            <person name="Kyrpides N.C."/>
            <person name="Woyke T."/>
        </authorList>
    </citation>
    <scope>NUCLEOTIDE SEQUENCE</scope>
    <source>
        <strain evidence="3">GVMAG-M-3300001348-25</strain>
    </source>
</reference>
<dbReference type="InterPro" id="IPR037185">
    <property type="entry name" value="EmrE-like"/>
</dbReference>
<feature type="transmembrane region" description="Helical" evidence="1">
    <location>
        <begin position="32"/>
        <end position="50"/>
    </location>
</feature>
<keyword evidence="1" id="KW-1133">Transmembrane helix</keyword>
<accession>A0A6C0EHW1</accession>